<protein>
    <submittedName>
        <fullName evidence="4">Pyrimidine (Deoxy)nucleoside triphosphate pyrophosphohydrolase</fullName>
    </submittedName>
</protein>
<reference evidence="5" key="1">
    <citation type="submission" date="2013-11" db="EMBL/GenBank/DDBJ databases">
        <authorList>
            <person name="Hoang H.T."/>
            <person name="Killian M.L."/>
            <person name="Madson D.M."/>
            <person name="Arruda P.H.E."/>
            <person name="Sun D."/>
            <person name="Schwartz K.J."/>
            <person name="Yoon K."/>
        </authorList>
    </citation>
    <scope>NUCLEOTIDE SEQUENCE [LARGE SCALE GENOMIC DNA]</scope>
    <source>
        <strain evidence="5">CDK2</strain>
    </source>
</reference>
<gene>
    <name evidence="4" type="ORF">SY89_01041</name>
</gene>
<proteinExistence type="predicted"/>
<dbReference type="Pfam" id="PF00293">
    <property type="entry name" value="NUDIX"/>
    <property type="match status" value="1"/>
</dbReference>
<accession>A0A0P7GXW0</accession>
<dbReference type="Proteomes" id="UP000050535">
    <property type="component" value="Unassembled WGS sequence"/>
</dbReference>
<comment type="caution">
    <text evidence="4">The sequence shown here is derived from an EMBL/GenBank/DDBJ whole genome shotgun (WGS) entry which is preliminary data.</text>
</comment>
<dbReference type="PANTHER" id="PTHR43046">
    <property type="entry name" value="GDP-MANNOSE MANNOSYL HYDROLASE"/>
    <property type="match status" value="1"/>
</dbReference>
<dbReference type="EMBL" id="LGUC01000001">
    <property type="protein sequence ID" value="KPN30314.1"/>
    <property type="molecule type" value="Genomic_DNA"/>
</dbReference>
<dbReference type="Gene3D" id="3.90.79.10">
    <property type="entry name" value="Nucleoside Triphosphate Pyrophosphohydrolase"/>
    <property type="match status" value="1"/>
</dbReference>
<dbReference type="PANTHER" id="PTHR43046:SF14">
    <property type="entry name" value="MUTT_NUDIX FAMILY PROTEIN"/>
    <property type="match status" value="1"/>
</dbReference>
<sequence length="127" mass="13745">MSRQFAVTQKAVLFGPERRLLLLENEAGVWELPGGQLHTGEQPVPGLQRAIRETTGLDASVDGPILNSAWEIDEGGAFAAVYRARSPTEQATLAGDHVRAVWLAPDEALERDLNSTQKRAIELAGDS</sequence>
<comment type="cofactor">
    <cofactor evidence="1">
        <name>Mg(2+)</name>
        <dbReference type="ChEBI" id="CHEBI:18420"/>
    </cofactor>
</comment>
<dbReference type="SUPFAM" id="SSF55811">
    <property type="entry name" value="Nudix"/>
    <property type="match status" value="1"/>
</dbReference>
<evidence type="ECO:0000313" key="5">
    <source>
        <dbReference type="Proteomes" id="UP000050535"/>
    </source>
</evidence>
<dbReference type="OrthoDB" id="25379at2157"/>
<dbReference type="InterPro" id="IPR000086">
    <property type="entry name" value="NUDIX_hydrolase_dom"/>
</dbReference>
<evidence type="ECO:0000313" key="4">
    <source>
        <dbReference type="EMBL" id="KPN30314.1"/>
    </source>
</evidence>
<keyword evidence="2 4" id="KW-0378">Hydrolase</keyword>
<dbReference type="GO" id="GO:0016787">
    <property type="term" value="F:hydrolase activity"/>
    <property type="evidence" value="ECO:0007669"/>
    <property type="project" value="UniProtKB-KW"/>
</dbReference>
<evidence type="ECO:0000256" key="1">
    <source>
        <dbReference type="ARBA" id="ARBA00001946"/>
    </source>
</evidence>
<dbReference type="STRING" id="699431.SY89_01041"/>
<dbReference type="PROSITE" id="PS51462">
    <property type="entry name" value="NUDIX"/>
    <property type="match status" value="1"/>
</dbReference>
<name>A0A0P7GXW0_9EURY</name>
<feature type="domain" description="Nudix hydrolase" evidence="3">
    <location>
        <begin position="2"/>
        <end position="125"/>
    </location>
</feature>
<evidence type="ECO:0000256" key="2">
    <source>
        <dbReference type="ARBA" id="ARBA00022801"/>
    </source>
</evidence>
<evidence type="ECO:0000259" key="3">
    <source>
        <dbReference type="PROSITE" id="PS51462"/>
    </source>
</evidence>
<keyword evidence="5" id="KW-1185">Reference proteome</keyword>
<dbReference type="RefSeq" id="WP_054583337.1">
    <property type="nucleotide sequence ID" value="NZ_LGUC01000001.1"/>
</dbReference>
<dbReference type="InterPro" id="IPR015797">
    <property type="entry name" value="NUDIX_hydrolase-like_dom_sf"/>
</dbReference>
<organism evidence="4 5">
    <name type="scientific">Halolamina pelagica</name>
    <dbReference type="NCBI Taxonomy" id="699431"/>
    <lineage>
        <taxon>Archaea</taxon>
        <taxon>Methanobacteriati</taxon>
        <taxon>Methanobacteriota</taxon>
        <taxon>Stenosarchaea group</taxon>
        <taxon>Halobacteria</taxon>
        <taxon>Halobacteriales</taxon>
        <taxon>Haloferacaceae</taxon>
    </lineage>
</organism>
<dbReference type="AlphaFoldDB" id="A0A0P7GXW0"/>